<gene>
    <name evidence="2" type="ORF">tinsulaeT_28030</name>
</gene>
<keyword evidence="1" id="KW-0472">Membrane</keyword>
<comment type="caution">
    <text evidence="2">The sequence shown here is derived from an EMBL/GenBank/DDBJ whole genome shotgun (WGS) entry which is preliminary data.</text>
</comment>
<protein>
    <submittedName>
        <fullName evidence="2">Uncharacterized protein</fullName>
    </submittedName>
</protein>
<organism evidence="2 3">
    <name type="scientific">Thalassotalea insulae</name>
    <dbReference type="NCBI Taxonomy" id="2056778"/>
    <lineage>
        <taxon>Bacteria</taxon>
        <taxon>Pseudomonadati</taxon>
        <taxon>Pseudomonadota</taxon>
        <taxon>Gammaproteobacteria</taxon>
        <taxon>Alteromonadales</taxon>
        <taxon>Colwelliaceae</taxon>
        <taxon>Thalassotalea</taxon>
    </lineage>
</organism>
<sequence length="88" mass="10217">MNFILSIWFILFISIGIFLWTIRETALHYSITLPSKKAAIVATVSFLVLLGFVGAGLYLVLGLIAYPLFYKLIKWYLGKDYKYYRNNK</sequence>
<evidence type="ECO:0000313" key="3">
    <source>
        <dbReference type="Proteomes" id="UP001157186"/>
    </source>
</evidence>
<keyword evidence="1" id="KW-0812">Transmembrane</keyword>
<dbReference type="RefSeq" id="WP_284245373.1">
    <property type="nucleotide sequence ID" value="NZ_BSST01000001.1"/>
</dbReference>
<accession>A0ABQ6GU57</accession>
<evidence type="ECO:0000256" key="1">
    <source>
        <dbReference type="SAM" id="Phobius"/>
    </source>
</evidence>
<feature type="transmembrane region" description="Helical" evidence="1">
    <location>
        <begin position="6"/>
        <end position="26"/>
    </location>
</feature>
<feature type="transmembrane region" description="Helical" evidence="1">
    <location>
        <begin position="38"/>
        <end position="69"/>
    </location>
</feature>
<dbReference type="EMBL" id="BSST01000001">
    <property type="protein sequence ID" value="GLX79463.1"/>
    <property type="molecule type" value="Genomic_DNA"/>
</dbReference>
<name>A0ABQ6GU57_9GAMM</name>
<evidence type="ECO:0000313" key="2">
    <source>
        <dbReference type="EMBL" id="GLX79463.1"/>
    </source>
</evidence>
<proteinExistence type="predicted"/>
<dbReference type="Proteomes" id="UP001157186">
    <property type="component" value="Unassembled WGS sequence"/>
</dbReference>
<keyword evidence="1" id="KW-1133">Transmembrane helix</keyword>
<keyword evidence="3" id="KW-1185">Reference proteome</keyword>
<reference evidence="2 3" key="1">
    <citation type="submission" date="2023-03" db="EMBL/GenBank/DDBJ databases">
        <title>Draft genome sequence of Thalassotalea insulae KCTC 62186T.</title>
        <authorList>
            <person name="Sawabe T."/>
        </authorList>
    </citation>
    <scope>NUCLEOTIDE SEQUENCE [LARGE SCALE GENOMIC DNA]</scope>
    <source>
        <strain evidence="2 3">KCTC 62186</strain>
    </source>
</reference>